<proteinExistence type="predicted"/>
<evidence type="ECO:0000313" key="3">
    <source>
        <dbReference type="Proteomes" id="UP000011058"/>
    </source>
</evidence>
<name>I0K6P3_9BACT</name>
<dbReference type="AlphaFoldDB" id="I0K6P3"/>
<evidence type="ECO:0000256" key="1">
    <source>
        <dbReference type="SAM" id="Coils"/>
    </source>
</evidence>
<dbReference type="OrthoDB" id="965211at2"/>
<dbReference type="STRING" id="1166018.FAES_1786"/>
<feature type="coiled-coil region" evidence="1">
    <location>
        <begin position="50"/>
        <end position="77"/>
    </location>
</feature>
<gene>
    <name evidence="2" type="ORF">FAES_1786</name>
</gene>
<reference evidence="2 3" key="1">
    <citation type="journal article" date="2012" name="J. Bacteriol.">
        <title>Genome Sequence of Fibrella aestuarina BUZ 2T, a Filamentous Marine Bacterium.</title>
        <authorList>
            <person name="Filippini M."/>
            <person name="Qi W."/>
            <person name="Blom J."/>
            <person name="Goesmann A."/>
            <person name="Smits T.H."/>
            <person name="Bagheri H.C."/>
        </authorList>
    </citation>
    <scope>NUCLEOTIDE SEQUENCE [LARGE SCALE GENOMIC DNA]</scope>
    <source>
        <strain evidence="3">BUZ 2T</strain>
    </source>
</reference>
<dbReference type="KEGG" id="fae:FAES_1786"/>
<keyword evidence="1" id="KW-0175">Coiled coil</keyword>
<accession>I0K6P3</accession>
<dbReference type="HOGENOM" id="CLU_194454_0_0_10"/>
<keyword evidence="3" id="KW-1185">Reference proteome</keyword>
<dbReference type="PATRIC" id="fig|1166018.3.peg.3523"/>
<protein>
    <submittedName>
        <fullName evidence="2">Uncharacterized protein</fullName>
    </submittedName>
</protein>
<dbReference type="eggNOG" id="ENOG50334A8">
    <property type="taxonomic scope" value="Bacteria"/>
</dbReference>
<evidence type="ECO:0000313" key="2">
    <source>
        <dbReference type="EMBL" id="CCG99796.1"/>
    </source>
</evidence>
<sequence length="82" mass="9655">MKLQLFNGHFTAQDALDMLTKMTQIKVGYHERQISASDNEEDIKWREKRIKDLQRDLQEARQYIAQHQQNGVRLEADVVVAD</sequence>
<organism evidence="2 3">
    <name type="scientific">Fibrella aestuarina BUZ 2</name>
    <dbReference type="NCBI Taxonomy" id="1166018"/>
    <lineage>
        <taxon>Bacteria</taxon>
        <taxon>Pseudomonadati</taxon>
        <taxon>Bacteroidota</taxon>
        <taxon>Cytophagia</taxon>
        <taxon>Cytophagales</taxon>
        <taxon>Spirosomataceae</taxon>
        <taxon>Fibrella</taxon>
    </lineage>
</organism>
<dbReference type="Proteomes" id="UP000011058">
    <property type="component" value="Chromosome"/>
</dbReference>
<dbReference type="EMBL" id="HE796683">
    <property type="protein sequence ID" value="CCG99796.1"/>
    <property type="molecule type" value="Genomic_DNA"/>
</dbReference>
<dbReference type="RefSeq" id="WP_015330895.1">
    <property type="nucleotide sequence ID" value="NC_020054.1"/>
</dbReference>